<protein>
    <submittedName>
        <fullName evidence="1">Uncharacterized protein</fullName>
    </submittedName>
</protein>
<gene>
    <name evidence="1" type="ORF">QO000_000944</name>
</gene>
<evidence type="ECO:0000313" key="1">
    <source>
        <dbReference type="EMBL" id="MDQ0481991.1"/>
    </source>
</evidence>
<organism evidence="1 2">
    <name type="scientific">Guptibacillus hwajinpoensis</name>
    <dbReference type="NCBI Taxonomy" id="208199"/>
    <lineage>
        <taxon>Bacteria</taxon>
        <taxon>Bacillati</taxon>
        <taxon>Bacillota</taxon>
        <taxon>Bacilli</taxon>
        <taxon>Bacillales</taxon>
        <taxon>Guptibacillaceae</taxon>
        <taxon>Guptibacillus</taxon>
    </lineage>
</organism>
<reference evidence="1" key="1">
    <citation type="submission" date="2023-07" db="EMBL/GenBank/DDBJ databases">
        <title>Genomic Encyclopedia of Type Strains, Phase IV (KMG-IV): sequencing the most valuable type-strain genomes for metagenomic binning, comparative biology and taxonomic classification.</title>
        <authorList>
            <person name="Goeker M."/>
        </authorList>
    </citation>
    <scope>NUCLEOTIDE SEQUENCE [LARGE SCALE GENOMIC DNA]</scope>
    <source>
        <strain evidence="1">JSM 076093</strain>
    </source>
</reference>
<keyword evidence="2" id="KW-1185">Reference proteome</keyword>
<dbReference type="EMBL" id="JAUSWM010000001">
    <property type="protein sequence ID" value="MDQ0481991.1"/>
    <property type="molecule type" value="Genomic_DNA"/>
</dbReference>
<proteinExistence type="predicted"/>
<sequence>MNQMYENVSINGTRYKLATKSKITYKTTEGRLEKGISCSFDRLLMKPGKVLFVEELSLKSEDDFFDSMNRYIMNGATTILTITTIHHERTFEKELNRSIDGLAKSPIDYVIGIRTDASQLTPEFIRKCARYRIPLVIAEFKTEESWNDSVLEWTIQANFPYGAALIPDFSFLKTFQEDKVEQERLRLLSEAQVKRLDAGFYQELVNEKELSSDMLKRTGIYPMKGCLASGADFDYNLYLQNSSNQVEEDQILDYDGGDPIISGLRGELLKVNDNIMLKEGYGKHLTIHKPSFFTANDRNNKRSVRRSFGAWSVLNKLSR</sequence>
<dbReference type="GeneID" id="301325863"/>
<evidence type="ECO:0000313" key="2">
    <source>
        <dbReference type="Proteomes" id="UP001226720"/>
    </source>
</evidence>
<name>A0ABU0K0G8_9BACL</name>
<accession>A0ABU0K0G8</accession>
<dbReference type="RefSeq" id="WP_301550600.1">
    <property type="nucleotide sequence ID" value="NZ_JAQRMZ010000002.1"/>
</dbReference>
<comment type="caution">
    <text evidence="1">The sequence shown here is derived from an EMBL/GenBank/DDBJ whole genome shotgun (WGS) entry which is preliminary data.</text>
</comment>
<dbReference type="Proteomes" id="UP001226720">
    <property type="component" value="Unassembled WGS sequence"/>
</dbReference>